<evidence type="ECO:0000259" key="2">
    <source>
        <dbReference type="SMART" id="SM00062"/>
    </source>
</evidence>
<evidence type="ECO:0000259" key="3">
    <source>
        <dbReference type="SMART" id="SM00079"/>
    </source>
</evidence>
<name>A0ABT2K8Q2_9RHOB</name>
<evidence type="ECO:0000313" key="5">
    <source>
        <dbReference type="Proteomes" id="UP001320702"/>
    </source>
</evidence>
<dbReference type="RefSeq" id="WP_260276526.1">
    <property type="nucleotide sequence ID" value="NZ_JANAVZ010000003.1"/>
</dbReference>
<evidence type="ECO:0000256" key="1">
    <source>
        <dbReference type="ARBA" id="ARBA00022729"/>
    </source>
</evidence>
<reference evidence="4 5" key="1">
    <citation type="submission" date="2022-04" db="EMBL/GenBank/DDBJ databases">
        <title>Paracoccus sp. YLB-12 draft genome sequence.</title>
        <authorList>
            <person name="Yu L."/>
        </authorList>
    </citation>
    <scope>NUCLEOTIDE SEQUENCE [LARGE SCALE GENOMIC DNA]</scope>
    <source>
        <strain evidence="4 5">YLB-12</strain>
    </source>
</reference>
<accession>A0ABT2K8Q2</accession>
<feature type="domain" description="Solute-binding protein family 3/N-terminal" evidence="2">
    <location>
        <begin position="22"/>
        <end position="236"/>
    </location>
</feature>
<proteinExistence type="predicted"/>
<dbReference type="SMART" id="SM00079">
    <property type="entry name" value="PBPe"/>
    <property type="match status" value="1"/>
</dbReference>
<dbReference type="InterPro" id="IPR001320">
    <property type="entry name" value="Iontro_rcpt_C"/>
</dbReference>
<organism evidence="4 5">
    <name type="scientific">Paracoccus maritimus</name>
    <dbReference type="NCBI Taxonomy" id="2933292"/>
    <lineage>
        <taxon>Bacteria</taxon>
        <taxon>Pseudomonadati</taxon>
        <taxon>Pseudomonadota</taxon>
        <taxon>Alphaproteobacteria</taxon>
        <taxon>Rhodobacterales</taxon>
        <taxon>Paracoccaceae</taxon>
        <taxon>Paracoccus</taxon>
    </lineage>
</organism>
<feature type="domain" description="Ionotropic glutamate receptor C-terminal" evidence="3">
    <location>
        <begin position="22"/>
        <end position="235"/>
    </location>
</feature>
<sequence length="241" mass="25696">MKRLILTAAVLGLTAGAGISQTVRLGTEGAYPPYNFINDSGEVDGFERELGDEICARAELDCTWVTNDWDSIIPNLVSGNYDTIMAGMSITPEREEVIAFTQNYIPPVPSAYVGLTPDVDVETGVVAAQTGTIQAGHVAETGATLLEYATPDETLAAVRNGEADAVLADKDFLAPFVNESGGELVWVGEDVVLGNGIGVGLRQSDAELRDKLDGVISSMKEDGSLNDMIKKWFGEDAQTYE</sequence>
<dbReference type="Proteomes" id="UP001320702">
    <property type="component" value="Unassembled WGS sequence"/>
</dbReference>
<keyword evidence="1" id="KW-0732">Signal</keyword>
<protein>
    <submittedName>
        <fullName evidence="4">Transporter substrate-binding domain-containing protein</fullName>
    </submittedName>
</protein>
<dbReference type="PANTHER" id="PTHR35936:SF19">
    <property type="entry name" value="AMINO-ACID-BINDING PROTEIN YXEM-RELATED"/>
    <property type="match status" value="1"/>
</dbReference>
<evidence type="ECO:0000313" key="4">
    <source>
        <dbReference type="EMBL" id="MCT4332638.1"/>
    </source>
</evidence>
<dbReference type="SMART" id="SM00062">
    <property type="entry name" value="PBPb"/>
    <property type="match status" value="1"/>
</dbReference>
<dbReference type="InterPro" id="IPR001638">
    <property type="entry name" value="Solute-binding_3/MltF_N"/>
</dbReference>
<dbReference type="Gene3D" id="3.40.190.10">
    <property type="entry name" value="Periplasmic binding protein-like II"/>
    <property type="match status" value="2"/>
</dbReference>
<comment type="caution">
    <text evidence="4">The sequence shown here is derived from an EMBL/GenBank/DDBJ whole genome shotgun (WGS) entry which is preliminary data.</text>
</comment>
<gene>
    <name evidence="4" type="ORF">MU516_07125</name>
</gene>
<keyword evidence="5" id="KW-1185">Reference proteome</keyword>
<dbReference type="Pfam" id="PF00497">
    <property type="entry name" value="SBP_bac_3"/>
    <property type="match status" value="1"/>
</dbReference>
<dbReference type="SUPFAM" id="SSF53850">
    <property type="entry name" value="Periplasmic binding protein-like II"/>
    <property type="match status" value="1"/>
</dbReference>
<dbReference type="PANTHER" id="PTHR35936">
    <property type="entry name" value="MEMBRANE-BOUND LYTIC MUREIN TRANSGLYCOSYLASE F"/>
    <property type="match status" value="1"/>
</dbReference>
<dbReference type="EMBL" id="JANAVZ010000003">
    <property type="protein sequence ID" value="MCT4332638.1"/>
    <property type="molecule type" value="Genomic_DNA"/>
</dbReference>